<name>A0A231MZ45_9GAMM</name>
<gene>
    <name evidence="1" type="ORF">AN401_06930</name>
</gene>
<dbReference type="InterPro" id="IPR014508">
    <property type="entry name" value="UCP020555_TPR-like"/>
</dbReference>
<evidence type="ECO:0000313" key="2">
    <source>
        <dbReference type="Proteomes" id="UP000217763"/>
    </source>
</evidence>
<dbReference type="PROSITE" id="PS51257">
    <property type="entry name" value="PROKAR_LIPOPROTEIN"/>
    <property type="match status" value="1"/>
</dbReference>
<dbReference type="Pfam" id="PF16068">
    <property type="entry name" value="DUF4810"/>
    <property type="match status" value="1"/>
</dbReference>
<proteinExistence type="predicted"/>
<dbReference type="KEGG" id="zdf:AN401_06930"/>
<dbReference type="EMBL" id="CP012621">
    <property type="protein sequence ID" value="ATG73621.1"/>
    <property type="molecule type" value="Genomic_DNA"/>
</dbReference>
<dbReference type="AlphaFoldDB" id="A0A231MZ45"/>
<reference evidence="2" key="1">
    <citation type="submission" date="2015-09" db="EMBL/GenBank/DDBJ databases">
        <authorList>
            <person name="Shao Z."/>
            <person name="Wang L."/>
        </authorList>
    </citation>
    <scope>NUCLEOTIDE SEQUENCE [LARGE SCALE GENOMIC DNA]</scope>
    <source>
        <strain evidence="2">F13-1</strain>
    </source>
</reference>
<accession>A0A231MZ45</accession>
<keyword evidence="2" id="KW-1185">Reference proteome</keyword>
<dbReference type="OrthoDB" id="9800218at2"/>
<dbReference type="Proteomes" id="UP000217763">
    <property type="component" value="Chromosome"/>
</dbReference>
<dbReference type="PIRSF" id="PIRSF020555">
    <property type="entry name" value="UCP020555"/>
    <property type="match status" value="1"/>
</dbReference>
<protein>
    <submittedName>
        <fullName evidence="1">Uncharacterized protein</fullName>
    </submittedName>
</protein>
<dbReference type="RefSeq" id="WP_094039700.1">
    <property type="nucleotide sequence ID" value="NZ_CP012621.1"/>
</dbReference>
<sequence>MHNKRYTFSLFTAAVLLAGCSGPTTLYQWDAYQPSVYQYYQVDNNNLDEQAAQLEESIEKARAADRRVAPGLHAHLGLLYAHSGREQQALEQFATEKRLFPESAVFMDFLLKQNKDTLQ</sequence>
<organism evidence="1 2">
    <name type="scientific">Zobellella denitrificans</name>
    <dbReference type="NCBI Taxonomy" id="347534"/>
    <lineage>
        <taxon>Bacteria</taxon>
        <taxon>Pseudomonadati</taxon>
        <taxon>Pseudomonadota</taxon>
        <taxon>Gammaproteobacteria</taxon>
        <taxon>Aeromonadales</taxon>
        <taxon>Aeromonadaceae</taxon>
        <taxon>Zobellella</taxon>
    </lineage>
</organism>
<evidence type="ECO:0000313" key="1">
    <source>
        <dbReference type="EMBL" id="ATG73621.1"/>
    </source>
</evidence>